<reference evidence="2 3" key="1">
    <citation type="journal article" date="2014" name="Genome Biol.">
        <title>Transcriptome and methylome profiling reveals relics of genome dominance in the mesopolyploid Brassica oleracea.</title>
        <authorList>
            <person name="Parkin I.A."/>
            <person name="Koh C."/>
            <person name="Tang H."/>
            <person name="Robinson S.J."/>
            <person name="Kagale S."/>
            <person name="Clarke W.E."/>
            <person name="Town C.D."/>
            <person name="Nixon J."/>
            <person name="Krishnakumar V."/>
            <person name="Bidwell S.L."/>
            <person name="Denoeud F."/>
            <person name="Belcram H."/>
            <person name="Links M.G."/>
            <person name="Just J."/>
            <person name="Clarke C."/>
            <person name="Bender T."/>
            <person name="Huebert T."/>
            <person name="Mason A.S."/>
            <person name="Pires J.C."/>
            <person name="Barker G."/>
            <person name="Moore J."/>
            <person name="Walley P.G."/>
            <person name="Manoli S."/>
            <person name="Batley J."/>
            <person name="Edwards D."/>
            <person name="Nelson M.N."/>
            <person name="Wang X."/>
            <person name="Paterson A.H."/>
            <person name="King G."/>
            <person name="Bancroft I."/>
            <person name="Chalhoub B."/>
            <person name="Sharpe A.G."/>
        </authorList>
    </citation>
    <scope>NUCLEOTIDE SEQUENCE</scope>
    <source>
        <strain evidence="2 3">cv. TO1000</strain>
    </source>
</reference>
<dbReference type="GO" id="GO:0015074">
    <property type="term" value="P:DNA integration"/>
    <property type="evidence" value="ECO:0007669"/>
    <property type="project" value="InterPro"/>
</dbReference>
<dbReference type="OMA" id="MSNDAYE"/>
<dbReference type="eggNOG" id="KOG0017">
    <property type="taxonomic scope" value="Eukaryota"/>
</dbReference>
<dbReference type="SUPFAM" id="SSF53098">
    <property type="entry name" value="Ribonuclease H-like"/>
    <property type="match status" value="1"/>
</dbReference>
<evidence type="ECO:0000313" key="2">
    <source>
        <dbReference type="EnsemblPlants" id="Bo4g142670.1"/>
    </source>
</evidence>
<dbReference type="PROSITE" id="PS50994">
    <property type="entry name" value="INTEGRASE"/>
    <property type="match status" value="1"/>
</dbReference>
<dbReference type="InterPro" id="IPR052160">
    <property type="entry name" value="Gypsy_RT_Integrase-like"/>
</dbReference>
<dbReference type="Gramene" id="Bo4g142670.1">
    <property type="protein sequence ID" value="Bo4g142670.1"/>
    <property type="gene ID" value="Bo4g142670"/>
</dbReference>
<proteinExistence type="predicted"/>
<dbReference type="InterPro" id="IPR012337">
    <property type="entry name" value="RNaseH-like_sf"/>
</dbReference>
<dbReference type="Proteomes" id="UP000032141">
    <property type="component" value="Chromosome C4"/>
</dbReference>
<dbReference type="AlphaFoldDB" id="A0A0D3C0M1"/>
<sequence>MFKSTIFPRFGVPRVVISDGGSHFINKLFESLLKKNGVKHKVATPYHPQTSGQVEISNREIKSILEKTVGTTRKDWSIKLDNALWTYRTAYKTPLGTTPFNLVYGKACHLPVELEYKALWAVKLLNFDIKSAKEKKFLQLNELDEIRLDAF</sequence>
<dbReference type="InterPro" id="IPR001584">
    <property type="entry name" value="Integrase_cat-core"/>
</dbReference>
<evidence type="ECO:0000259" key="1">
    <source>
        <dbReference type="PROSITE" id="PS50994"/>
    </source>
</evidence>
<protein>
    <recommendedName>
        <fullName evidence="1">Integrase catalytic domain-containing protein</fullName>
    </recommendedName>
</protein>
<reference evidence="2" key="2">
    <citation type="submission" date="2015-03" db="UniProtKB">
        <authorList>
            <consortium name="EnsemblPlants"/>
        </authorList>
    </citation>
    <scope>IDENTIFICATION</scope>
</reference>
<dbReference type="EnsemblPlants" id="Bo4g142670.1">
    <property type="protein sequence ID" value="Bo4g142670.1"/>
    <property type="gene ID" value="Bo4g142670"/>
</dbReference>
<dbReference type="PANTHER" id="PTHR47266">
    <property type="entry name" value="ENDONUCLEASE-RELATED"/>
    <property type="match status" value="1"/>
</dbReference>
<dbReference type="STRING" id="109376.A0A0D3C0M1"/>
<dbReference type="InterPro" id="IPR036397">
    <property type="entry name" value="RNaseH_sf"/>
</dbReference>
<name>A0A0D3C0M1_BRAOL</name>
<dbReference type="HOGENOM" id="CLU_1734010_0_0_1"/>
<feature type="domain" description="Integrase catalytic" evidence="1">
    <location>
        <begin position="1"/>
        <end position="107"/>
    </location>
</feature>
<organism evidence="2 3">
    <name type="scientific">Brassica oleracea var. oleracea</name>
    <dbReference type="NCBI Taxonomy" id="109376"/>
    <lineage>
        <taxon>Eukaryota</taxon>
        <taxon>Viridiplantae</taxon>
        <taxon>Streptophyta</taxon>
        <taxon>Embryophyta</taxon>
        <taxon>Tracheophyta</taxon>
        <taxon>Spermatophyta</taxon>
        <taxon>Magnoliopsida</taxon>
        <taxon>eudicotyledons</taxon>
        <taxon>Gunneridae</taxon>
        <taxon>Pentapetalae</taxon>
        <taxon>rosids</taxon>
        <taxon>malvids</taxon>
        <taxon>Brassicales</taxon>
        <taxon>Brassicaceae</taxon>
        <taxon>Brassiceae</taxon>
        <taxon>Brassica</taxon>
    </lineage>
</organism>
<dbReference type="Gene3D" id="3.30.420.10">
    <property type="entry name" value="Ribonuclease H-like superfamily/Ribonuclease H"/>
    <property type="match status" value="1"/>
</dbReference>
<evidence type="ECO:0000313" key="3">
    <source>
        <dbReference type="Proteomes" id="UP000032141"/>
    </source>
</evidence>
<keyword evidence="3" id="KW-1185">Reference proteome</keyword>
<dbReference type="GO" id="GO:0003676">
    <property type="term" value="F:nucleic acid binding"/>
    <property type="evidence" value="ECO:0007669"/>
    <property type="project" value="InterPro"/>
</dbReference>
<accession>A0A0D3C0M1</accession>